<dbReference type="EMBL" id="LBMM01003024">
    <property type="protein sequence ID" value="KMQ94059.1"/>
    <property type="molecule type" value="Genomic_DNA"/>
</dbReference>
<protein>
    <recommendedName>
        <fullName evidence="3">Endonuclease-reverse transcriptase</fullName>
    </recommendedName>
</protein>
<sequence length="234" mass="28413">MFNALVGSIALYGTEVRGWRNEERVDRVKKKYVKWILGLDRRTPNYILVEETKMRELRLEAMKRVIKYEEITRKTKRKIVMECIKELDTEGRESEENKKGKGKRRRKEKEECRKKIEESKYNKHYENIMTEEIPKYLRERRKKKDRNVIARYRCGNKMRGSQHWREDKERKCRVCKGGVEILMHVLKECEATRYETSIEEFLKEDGKSCELMKRIDRIREERRKEKEGVETGGK</sequence>
<dbReference type="PaxDb" id="67767-A0A0J7KUZ0"/>
<gene>
    <name evidence="1" type="ORF">RF55_5805</name>
</gene>
<comment type="caution">
    <text evidence="1">The sequence shown here is derived from an EMBL/GenBank/DDBJ whole genome shotgun (WGS) entry which is preliminary data.</text>
</comment>
<organism evidence="1 2">
    <name type="scientific">Lasius niger</name>
    <name type="common">Black garden ant</name>
    <dbReference type="NCBI Taxonomy" id="67767"/>
    <lineage>
        <taxon>Eukaryota</taxon>
        <taxon>Metazoa</taxon>
        <taxon>Ecdysozoa</taxon>
        <taxon>Arthropoda</taxon>
        <taxon>Hexapoda</taxon>
        <taxon>Insecta</taxon>
        <taxon>Pterygota</taxon>
        <taxon>Neoptera</taxon>
        <taxon>Endopterygota</taxon>
        <taxon>Hymenoptera</taxon>
        <taxon>Apocrita</taxon>
        <taxon>Aculeata</taxon>
        <taxon>Formicoidea</taxon>
        <taxon>Formicidae</taxon>
        <taxon>Formicinae</taxon>
        <taxon>Lasius</taxon>
        <taxon>Lasius</taxon>
    </lineage>
</organism>
<proteinExistence type="predicted"/>
<reference evidence="1 2" key="1">
    <citation type="submission" date="2015-04" db="EMBL/GenBank/DDBJ databases">
        <title>Lasius niger genome sequencing.</title>
        <authorList>
            <person name="Konorov E.A."/>
            <person name="Nikitin M.A."/>
            <person name="Kirill M.V."/>
            <person name="Chang P."/>
        </authorList>
    </citation>
    <scope>NUCLEOTIDE SEQUENCE [LARGE SCALE GENOMIC DNA]</scope>
    <source>
        <tissue evidence="1">Whole</tissue>
    </source>
</reference>
<dbReference type="Proteomes" id="UP000036403">
    <property type="component" value="Unassembled WGS sequence"/>
</dbReference>
<name>A0A0J7KUZ0_LASNI</name>
<dbReference type="AlphaFoldDB" id="A0A0J7KUZ0"/>
<keyword evidence="2" id="KW-1185">Reference proteome</keyword>
<evidence type="ECO:0000313" key="2">
    <source>
        <dbReference type="Proteomes" id="UP000036403"/>
    </source>
</evidence>
<evidence type="ECO:0008006" key="3">
    <source>
        <dbReference type="Google" id="ProtNLM"/>
    </source>
</evidence>
<dbReference type="OrthoDB" id="6751474at2759"/>
<evidence type="ECO:0000313" key="1">
    <source>
        <dbReference type="EMBL" id="KMQ94059.1"/>
    </source>
</evidence>
<accession>A0A0J7KUZ0</accession>